<dbReference type="HOGENOM" id="CLU_2467819_0_0_11"/>
<gene>
    <name evidence="1" type="ORF">SXIM_50650</name>
</gene>
<reference evidence="1" key="1">
    <citation type="submission" date="2019-08" db="EMBL/GenBank/DDBJ databases">
        <title>Complete genome sequence of a mangrove-derived Streptomyces xiamenensis.</title>
        <authorList>
            <person name="Xu J."/>
        </authorList>
    </citation>
    <scope>NUCLEOTIDE SEQUENCE</scope>
    <source>
        <strain evidence="1">318</strain>
    </source>
</reference>
<accession>A0A0F7FZY3</accession>
<dbReference type="EMBL" id="CP009922">
    <property type="protein sequence ID" value="AKG46449.1"/>
    <property type="molecule type" value="Genomic_DNA"/>
</dbReference>
<evidence type="ECO:0000313" key="2">
    <source>
        <dbReference type="Proteomes" id="UP000034034"/>
    </source>
</evidence>
<evidence type="ECO:0000313" key="1">
    <source>
        <dbReference type="EMBL" id="AKG46449.1"/>
    </source>
</evidence>
<name>A0A0F7FZY3_9ACTN</name>
<dbReference type="AlphaFoldDB" id="A0A0F7FZY3"/>
<sequence length="88" mass="9485">MDHAPAPAITAFHVRTLLASPADDPVLYVDSGEAPRIEVWAAEDVNRSTVVITRQQLIDWIGDQPGDSAVHEILPDLQDMADKAVGPS</sequence>
<dbReference type="PATRIC" id="fig|408015.6.peg.5131"/>
<keyword evidence="2" id="KW-1185">Reference proteome</keyword>
<proteinExistence type="predicted"/>
<protein>
    <submittedName>
        <fullName evidence="1">Uncharacterized protein</fullName>
    </submittedName>
</protein>
<dbReference type="RefSeq" id="WP_148236164.1">
    <property type="nucleotide sequence ID" value="NZ_CP009922.3"/>
</dbReference>
<dbReference type="KEGG" id="sxi:SXIM_50650"/>
<dbReference type="Proteomes" id="UP000034034">
    <property type="component" value="Chromosome"/>
</dbReference>
<organism evidence="1 2">
    <name type="scientific">Streptomyces xiamenensis</name>
    <dbReference type="NCBI Taxonomy" id="408015"/>
    <lineage>
        <taxon>Bacteria</taxon>
        <taxon>Bacillati</taxon>
        <taxon>Actinomycetota</taxon>
        <taxon>Actinomycetes</taxon>
        <taxon>Kitasatosporales</taxon>
        <taxon>Streptomycetaceae</taxon>
        <taxon>Streptomyces</taxon>
    </lineage>
</organism>